<dbReference type="Gene3D" id="2.60.130.10">
    <property type="entry name" value="Aromatic compound dioxygenase"/>
    <property type="match status" value="1"/>
</dbReference>
<dbReference type="InterPro" id="IPR050770">
    <property type="entry name" value="Intradiol_RC_Dioxygenase"/>
</dbReference>
<feature type="domain" description="Intradiol ring-cleavage dioxygenases" evidence="4">
    <location>
        <begin position="14"/>
        <end position="143"/>
    </location>
</feature>
<dbReference type="PANTHER" id="PTHR33711:SF9">
    <property type="entry name" value="PROTOCATECHUATE 3,4-DIOXYGENASE ALPHA CHAIN"/>
    <property type="match status" value="1"/>
</dbReference>
<comment type="similarity">
    <text evidence="1">Belongs to the intradiol ring-cleavage dioxygenase family.</text>
</comment>
<dbReference type="STRING" id="234267.Acid_0246"/>
<dbReference type="GO" id="GO:0018578">
    <property type="term" value="F:protocatechuate 3,4-dioxygenase activity"/>
    <property type="evidence" value="ECO:0007669"/>
    <property type="project" value="InterPro"/>
</dbReference>
<dbReference type="GO" id="GO:0008199">
    <property type="term" value="F:ferric iron binding"/>
    <property type="evidence" value="ECO:0007669"/>
    <property type="project" value="InterPro"/>
</dbReference>
<evidence type="ECO:0000259" key="4">
    <source>
        <dbReference type="Pfam" id="PF00775"/>
    </source>
</evidence>
<dbReference type="NCBIfam" id="TIGR02423">
    <property type="entry name" value="protocat_alph"/>
    <property type="match status" value="1"/>
</dbReference>
<organism evidence="5">
    <name type="scientific">Solibacter usitatus (strain Ellin6076)</name>
    <dbReference type="NCBI Taxonomy" id="234267"/>
    <lineage>
        <taxon>Bacteria</taxon>
        <taxon>Pseudomonadati</taxon>
        <taxon>Acidobacteriota</taxon>
        <taxon>Terriglobia</taxon>
        <taxon>Bryobacterales</taxon>
        <taxon>Solibacteraceae</taxon>
        <taxon>Candidatus Solibacter</taxon>
    </lineage>
</organism>
<evidence type="ECO:0000256" key="1">
    <source>
        <dbReference type="ARBA" id="ARBA00007825"/>
    </source>
</evidence>
<dbReference type="PANTHER" id="PTHR33711">
    <property type="entry name" value="DIOXYGENASE, PUTATIVE (AFU_ORTHOLOGUE AFUA_2G02910)-RELATED"/>
    <property type="match status" value="1"/>
</dbReference>
<name>Q02CF8_SOLUE</name>
<dbReference type="Pfam" id="PF00775">
    <property type="entry name" value="Dioxygenase_C"/>
    <property type="match status" value="1"/>
</dbReference>
<dbReference type="SUPFAM" id="SSF49482">
    <property type="entry name" value="Aromatic compound dioxygenase"/>
    <property type="match status" value="1"/>
</dbReference>
<dbReference type="EMBL" id="CP000473">
    <property type="protein sequence ID" value="ABJ81258.1"/>
    <property type="molecule type" value="Genomic_DNA"/>
</dbReference>
<keyword evidence="3" id="KW-0560">Oxidoreductase</keyword>
<evidence type="ECO:0000256" key="2">
    <source>
        <dbReference type="ARBA" id="ARBA00022964"/>
    </source>
</evidence>
<dbReference type="HOGENOM" id="CLU_027719_7_1_0"/>
<dbReference type="InterPro" id="IPR015889">
    <property type="entry name" value="Intradiol_dOase_core"/>
</dbReference>
<gene>
    <name evidence="5" type="ordered locus">Acid_0246</name>
</gene>
<accession>Q02CF8</accession>
<evidence type="ECO:0000313" key="5">
    <source>
        <dbReference type="EMBL" id="ABJ81258.1"/>
    </source>
</evidence>
<dbReference type="InterPro" id="IPR000627">
    <property type="entry name" value="Intradiol_dOase_C"/>
</dbReference>
<proteinExistence type="inferred from homology"/>
<keyword evidence="2 5" id="KW-0223">Dioxygenase</keyword>
<dbReference type="KEGG" id="sus:Acid_0246"/>
<dbReference type="CDD" id="cd03463">
    <property type="entry name" value="3_4-PCD_alpha"/>
    <property type="match status" value="1"/>
</dbReference>
<protein>
    <submittedName>
        <fullName evidence="5">Protocatechuate 3,4-dioxygenase, alpha subunit</fullName>
    </submittedName>
</protein>
<dbReference type="InterPro" id="IPR012786">
    <property type="entry name" value="Protocat_dOase_a"/>
</dbReference>
<dbReference type="eggNOG" id="COG3485">
    <property type="taxonomic scope" value="Bacteria"/>
</dbReference>
<reference evidence="5" key="1">
    <citation type="submission" date="2006-10" db="EMBL/GenBank/DDBJ databases">
        <title>Complete sequence of Solibacter usitatus Ellin6076.</title>
        <authorList>
            <consortium name="US DOE Joint Genome Institute"/>
            <person name="Copeland A."/>
            <person name="Lucas S."/>
            <person name="Lapidus A."/>
            <person name="Barry K."/>
            <person name="Detter J.C."/>
            <person name="Glavina del Rio T."/>
            <person name="Hammon N."/>
            <person name="Israni S."/>
            <person name="Dalin E."/>
            <person name="Tice H."/>
            <person name="Pitluck S."/>
            <person name="Thompson L.S."/>
            <person name="Brettin T."/>
            <person name="Bruce D."/>
            <person name="Han C."/>
            <person name="Tapia R."/>
            <person name="Gilna P."/>
            <person name="Schmutz J."/>
            <person name="Larimer F."/>
            <person name="Land M."/>
            <person name="Hauser L."/>
            <person name="Kyrpides N."/>
            <person name="Mikhailova N."/>
            <person name="Janssen P.H."/>
            <person name="Kuske C.R."/>
            <person name="Richardson P."/>
        </authorList>
    </citation>
    <scope>NUCLEOTIDE SEQUENCE</scope>
    <source>
        <strain evidence="5">Ellin6076</strain>
    </source>
</reference>
<dbReference type="OrthoDB" id="9805815at2"/>
<dbReference type="AlphaFoldDB" id="Q02CF8"/>
<evidence type="ECO:0000256" key="3">
    <source>
        <dbReference type="ARBA" id="ARBA00023002"/>
    </source>
</evidence>
<sequence length="182" mass="19980">MSRIPSASQTVGPFFHFALTDAELGTMAGEDLPGERIRLEIYVVDGDGVYALHDCMLELWQADSAGRYAQSPADFRGFGRLATDDHGGCIFQTIKPGRVPGPEGRTQAPHINVTVFARGLLKHLHTRIYFAGDRANSEDPVLALIPEERRGTLMAQPVDGQTGNWHFLIRLQGAGETVFFDV</sequence>
<dbReference type="InParanoid" id="Q02CF8"/>